<dbReference type="Pfam" id="PF00266">
    <property type="entry name" value="Aminotran_5"/>
    <property type="match status" value="1"/>
</dbReference>
<protein>
    <submittedName>
        <fullName evidence="5">Aminotransferase class V-fold PLP-dependent enzyme</fullName>
    </submittedName>
</protein>
<keyword evidence="5" id="KW-0808">Transferase</keyword>
<feature type="domain" description="Aminotransferase class V" evidence="4">
    <location>
        <begin position="2"/>
        <end position="114"/>
    </location>
</feature>
<dbReference type="SUPFAM" id="SSF53383">
    <property type="entry name" value="PLP-dependent transferases"/>
    <property type="match status" value="1"/>
</dbReference>
<evidence type="ECO:0000313" key="5">
    <source>
        <dbReference type="EMBL" id="MBF1352295.1"/>
    </source>
</evidence>
<dbReference type="InterPro" id="IPR015422">
    <property type="entry name" value="PyrdxlP-dep_Trfase_small"/>
</dbReference>
<evidence type="ECO:0000313" key="6">
    <source>
        <dbReference type="Proteomes" id="UP000722050"/>
    </source>
</evidence>
<dbReference type="Proteomes" id="UP000722050">
    <property type="component" value="Unassembled WGS sequence"/>
</dbReference>
<sequence>MIYLDNSATTCQYEEVTELIYKLSKEAFGNPSSLHMLGFRSAELIREARGKVSKAFPANGEIIFNSGGTEGDNTAILSTARKLRRRGNKIITSKIEHPAVMEPCKKLAEDGFEICDL</sequence>
<dbReference type="PANTHER" id="PTHR11601:SF34">
    <property type="entry name" value="CYSTEINE DESULFURASE"/>
    <property type="match status" value="1"/>
</dbReference>
<accession>A0A930H9D5</accession>
<proteinExistence type="inferred from homology"/>
<name>A0A930H9D5_9FIRM</name>
<comment type="catalytic activity">
    <reaction evidence="3">
        <text>(sulfur carrier)-H + L-cysteine = (sulfur carrier)-SH + L-alanine</text>
        <dbReference type="Rhea" id="RHEA:43892"/>
        <dbReference type="Rhea" id="RHEA-COMP:14737"/>
        <dbReference type="Rhea" id="RHEA-COMP:14739"/>
        <dbReference type="ChEBI" id="CHEBI:29917"/>
        <dbReference type="ChEBI" id="CHEBI:35235"/>
        <dbReference type="ChEBI" id="CHEBI:57972"/>
        <dbReference type="ChEBI" id="CHEBI:64428"/>
        <dbReference type="EC" id="2.8.1.7"/>
    </reaction>
</comment>
<evidence type="ECO:0000256" key="1">
    <source>
        <dbReference type="ARBA" id="ARBA00001933"/>
    </source>
</evidence>
<comment type="cofactor">
    <cofactor evidence="1">
        <name>pyridoxal 5'-phosphate</name>
        <dbReference type="ChEBI" id="CHEBI:597326"/>
    </cofactor>
</comment>
<dbReference type="Gene3D" id="3.40.640.10">
    <property type="entry name" value="Type I PLP-dependent aspartate aminotransferase-like (Major domain)"/>
    <property type="match status" value="1"/>
</dbReference>
<dbReference type="GO" id="GO:0031071">
    <property type="term" value="F:cysteine desulfurase activity"/>
    <property type="evidence" value="ECO:0007669"/>
    <property type="project" value="UniProtKB-EC"/>
</dbReference>
<gene>
    <name evidence="5" type="ORF">HXM71_04130</name>
</gene>
<evidence type="ECO:0000256" key="3">
    <source>
        <dbReference type="ARBA" id="ARBA00050776"/>
    </source>
</evidence>
<reference evidence="5" key="1">
    <citation type="submission" date="2020-04" db="EMBL/GenBank/DDBJ databases">
        <title>Deep metagenomics examines the oral microbiome during advanced dental caries in children, revealing novel taxa and co-occurrences with host molecules.</title>
        <authorList>
            <person name="Baker J.L."/>
            <person name="Morton J.T."/>
            <person name="Dinis M."/>
            <person name="Alvarez R."/>
            <person name="Tran N.C."/>
            <person name="Knight R."/>
            <person name="Edlund A."/>
        </authorList>
    </citation>
    <scope>NUCLEOTIDE SEQUENCE</scope>
    <source>
        <strain evidence="5">JCVI_24_bin.8</strain>
    </source>
</reference>
<feature type="non-terminal residue" evidence="5">
    <location>
        <position position="117"/>
    </location>
</feature>
<dbReference type="InterPro" id="IPR000192">
    <property type="entry name" value="Aminotrans_V_dom"/>
</dbReference>
<dbReference type="GO" id="GO:0008483">
    <property type="term" value="F:transaminase activity"/>
    <property type="evidence" value="ECO:0007669"/>
    <property type="project" value="UniProtKB-KW"/>
</dbReference>
<comment type="caution">
    <text evidence="5">The sequence shown here is derived from an EMBL/GenBank/DDBJ whole genome shotgun (WGS) entry which is preliminary data.</text>
</comment>
<comment type="similarity">
    <text evidence="2">Belongs to the class-V pyridoxal-phosphate-dependent aminotransferase family. NifS/IscS subfamily.</text>
</comment>
<evidence type="ECO:0000259" key="4">
    <source>
        <dbReference type="Pfam" id="PF00266"/>
    </source>
</evidence>
<dbReference type="PANTHER" id="PTHR11601">
    <property type="entry name" value="CYSTEINE DESULFURYLASE FAMILY MEMBER"/>
    <property type="match status" value="1"/>
</dbReference>
<evidence type="ECO:0000256" key="2">
    <source>
        <dbReference type="ARBA" id="ARBA00006490"/>
    </source>
</evidence>
<dbReference type="AlphaFoldDB" id="A0A930H9D5"/>
<dbReference type="InterPro" id="IPR015424">
    <property type="entry name" value="PyrdxlP-dep_Trfase"/>
</dbReference>
<dbReference type="Gene3D" id="3.90.1150.10">
    <property type="entry name" value="Aspartate Aminotransferase, domain 1"/>
    <property type="match status" value="1"/>
</dbReference>
<organism evidence="5 6">
    <name type="scientific">Mogibacterium diversum</name>
    <dbReference type="NCBI Taxonomy" id="114527"/>
    <lineage>
        <taxon>Bacteria</taxon>
        <taxon>Bacillati</taxon>
        <taxon>Bacillota</taxon>
        <taxon>Clostridia</taxon>
        <taxon>Peptostreptococcales</taxon>
        <taxon>Anaerovoracaceae</taxon>
        <taxon>Mogibacterium</taxon>
    </lineage>
</organism>
<dbReference type="InterPro" id="IPR015421">
    <property type="entry name" value="PyrdxlP-dep_Trfase_major"/>
</dbReference>
<dbReference type="EMBL" id="JABZQH010000123">
    <property type="protein sequence ID" value="MBF1352295.1"/>
    <property type="molecule type" value="Genomic_DNA"/>
</dbReference>
<keyword evidence="5" id="KW-0032">Aminotransferase</keyword>